<dbReference type="OrthoDB" id="4607453at2"/>
<proteinExistence type="inferred from homology"/>
<evidence type="ECO:0000259" key="6">
    <source>
        <dbReference type="Pfam" id="PF00441"/>
    </source>
</evidence>
<feature type="domain" description="Acyl-CoA dehydrogenase/oxidase N-terminal" evidence="7">
    <location>
        <begin position="16"/>
        <end position="102"/>
    </location>
</feature>
<dbReference type="Gene3D" id="2.40.110.10">
    <property type="entry name" value="Butyryl-CoA Dehydrogenase, subunit A, domain 2"/>
    <property type="match status" value="1"/>
</dbReference>
<accession>A0A1H6DE98</accession>
<dbReference type="PANTHER" id="PTHR43884">
    <property type="entry name" value="ACYL-COA DEHYDROGENASE"/>
    <property type="match status" value="1"/>
</dbReference>
<dbReference type="Gene3D" id="1.20.140.10">
    <property type="entry name" value="Butyryl-CoA Dehydrogenase, subunit A, domain 3"/>
    <property type="match status" value="1"/>
</dbReference>
<organism evidence="8 9">
    <name type="scientific">Thermomonospora echinospora</name>
    <dbReference type="NCBI Taxonomy" id="1992"/>
    <lineage>
        <taxon>Bacteria</taxon>
        <taxon>Bacillati</taxon>
        <taxon>Actinomycetota</taxon>
        <taxon>Actinomycetes</taxon>
        <taxon>Streptosporangiales</taxon>
        <taxon>Thermomonosporaceae</taxon>
        <taxon>Thermomonospora</taxon>
    </lineage>
</organism>
<comment type="similarity">
    <text evidence="2">Belongs to the acyl-CoA dehydrogenase family.</text>
</comment>
<feature type="domain" description="Acyl-CoA dehydrogenase/oxidase C-terminal" evidence="6">
    <location>
        <begin position="223"/>
        <end position="357"/>
    </location>
</feature>
<dbReference type="CDD" id="cd00567">
    <property type="entry name" value="ACAD"/>
    <property type="match status" value="1"/>
</dbReference>
<dbReference type="PANTHER" id="PTHR43884:SF20">
    <property type="entry name" value="ACYL-COA DEHYDROGENASE FADE28"/>
    <property type="match status" value="1"/>
</dbReference>
<evidence type="ECO:0000256" key="2">
    <source>
        <dbReference type="ARBA" id="ARBA00009347"/>
    </source>
</evidence>
<sequence length="377" mass="39436">MPAESPGLSELHDELRAVARDLLGKADAEAAADWRSIAGAGWPGLEVPGAFDGADATFAEVAVILQEMGRAAARGPYAAVAVLGVGVLNLLESGPDRDRLLRDTAAGDAVPVAVLEGEAMGETSFRIARTARGPLLHGTADFVLDAPAADRLLVPALDPDGTPVIVGVDPRAAGLSVERRPVLDATRGFGRVAVTDVSVPPESVWRFRGDPQEAVRRLRDRAAVAMACDSLGLSKAMLEATVAYAGVREQFGRKIGSFQAVKHACADMLVQVSVARELVAAAVRGQAGDEPGAAVAASMAKSYACAAAVEVAGKAMQLHGGMGYTWESGVHVYLKRAALNRSLFGSPALHRRRLAERYSPLARERLDAYGGSERSLS</sequence>
<dbReference type="AlphaFoldDB" id="A0A1H6DE98"/>
<dbReference type="SUPFAM" id="SSF56645">
    <property type="entry name" value="Acyl-CoA dehydrogenase NM domain-like"/>
    <property type="match status" value="1"/>
</dbReference>
<evidence type="ECO:0000313" key="9">
    <source>
        <dbReference type="Proteomes" id="UP000236723"/>
    </source>
</evidence>
<dbReference type="Pfam" id="PF00441">
    <property type="entry name" value="Acyl-CoA_dh_1"/>
    <property type="match status" value="1"/>
</dbReference>
<evidence type="ECO:0000256" key="5">
    <source>
        <dbReference type="ARBA" id="ARBA00023002"/>
    </source>
</evidence>
<dbReference type="GO" id="GO:0003995">
    <property type="term" value="F:acyl-CoA dehydrogenase activity"/>
    <property type="evidence" value="ECO:0007669"/>
    <property type="project" value="TreeGrafter"/>
</dbReference>
<evidence type="ECO:0000313" key="8">
    <source>
        <dbReference type="EMBL" id="SEG83757.1"/>
    </source>
</evidence>
<evidence type="ECO:0000259" key="7">
    <source>
        <dbReference type="Pfam" id="PF02771"/>
    </source>
</evidence>
<dbReference type="SUPFAM" id="SSF47203">
    <property type="entry name" value="Acyl-CoA dehydrogenase C-terminal domain-like"/>
    <property type="match status" value="1"/>
</dbReference>
<dbReference type="InterPro" id="IPR009100">
    <property type="entry name" value="AcylCoA_DH/oxidase_NM_dom_sf"/>
</dbReference>
<keyword evidence="4" id="KW-0274">FAD</keyword>
<dbReference type="Pfam" id="PF02771">
    <property type="entry name" value="Acyl-CoA_dh_N"/>
    <property type="match status" value="1"/>
</dbReference>
<keyword evidence="5" id="KW-0560">Oxidoreductase</keyword>
<dbReference type="InterPro" id="IPR013786">
    <property type="entry name" value="AcylCoA_DH/ox_N"/>
</dbReference>
<protein>
    <submittedName>
        <fullName evidence="8">Acyl-CoA dehydrogenase</fullName>
    </submittedName>
</protein>
<comment type="cofactor">
    <cofactor evidence="1">
        <name>FAD</name>
        <dbReference type="ChEBI" id="CHEBI:57692"/>
    </cofactor>
</comment>
<dbReference type="InterPro" id="IPR046373">
    <property type="entry name" value="Acyl-CoA_Oxase/DH_mid-dom_sf"/>
</dbReference>
<dbReference type="InterPro" id="IPR037069">
    <property type="entry name" value="AcylCoA_DH/ox_N_sf"/>
</dbReference>
<dbReference type="EMBL" id="FNVO01000016">
    <property type="protein sequence ID" value="SEG83757.1"/>
    <property type="molecule type" value="Genomic_DNA"/>
</dbReference>
<name>A0A1H6DE98_9ACTN</name>
<dbReference type="RefSeq" id="WP_103942005.1">
    <property type="nucleotide sequence ID" value="NZ_FNVO01000016.1"/>
</dbReference>
<dbReference type="InterPro" id="IPR036250">
    <property type="entry name" value="AcylCo_DH-like_C"/>
</dbReference>
<dbReference type="Gene3D" id="1.10.540.10">
    <property type="entry name" value="Acyl-CoA dehydrogenase/oxidase, N-terminal domain"/>
    <property type="match status" value="1"/>
</dbReference>
<keyword evidence="9" id="KW-1185">Reference proteome</keyword>
<gene>
    <name evidence="8" type="ORF">SAMN04489712_11662</name>
</gene>
<evidence type="ECO:0000256" key="1">
    <source>
        <dbReference type="ARBA" id="ARBA00001974"/>
    </source>
</evidence>
<evidence type="ECO:0000256" key="4">
    <source>
        <dbReference type="ARBA" id="ARBA00022827"/>
    </source>
</evidence>
<dbReference type="InterPro" id="IPR009075">
    <property type="entry name" value="AcylCo_DH/oxidase_C"/>
</dbReference>
<keyword evidence="3" id="KW-0285">Flavoprotein</keyword>
<evidence type="ECO:0000256" key="3">
    <source>
        <dbReference type="ARBA" id="ARBA00022630"/>
    </source>
</evidence>
<dbReference type="GO" id="GO:0050660">
    <property type="term" value="F:flavin adenine dinucleotide binding"/>
    <property type="evidence" value="ECO:0007669"/>
    <property type="project" value="InterPro"/>
</dbReference>
<dbReference type="Proteomes" id="UP000236723">
    <property type="component" value="Unassembled WGS sequence"/>
</dbReference>
<reference evidence="9" key="1">
    <citation type="submission" date="2016-10" db="EMBL/GenBank/DDBJ databases">
        <authorList>
            <person name="Varghese N."/>
            <person name="Submissions S."/>
        </authorList>
    </citation>
    <scope>NUCLEOTIDE SEQUENCE [LARGE SCALE GENOMIC DNA]</scope>
    <source>
        <strain evidence="9">DSM 43163</strain>
    </source>
</reference>